<dbReference type="OMA" id="NCVICTV"/>
<name>A0A2H3JNP9_WOLCO</name>
<dbReference type="PROSITE" id="PS50089">
    <property type="entry name" value="ZF_RING_2"/>
    <property type="match status" value="1"/>
</dbReference>
<dbReference type="GO" id="GO:0016567">
    <property type="term" value="P:protein ubiquitination"/>
    <property type="evidence" value="ECO:0007669"/>
    <property type="project" value="TreeGrafter"/>
</dbReference>
<dbReference type="AlphaFoldDB" id="A0A2H3JNP9"/>
<dbReference type="GO" id="GO:0006511">
    <property type="term" value="P:ubiquitin-dependent protein catabolic process"/>
    <property type="evidence" value="ECO:0007669"/>
    <property type="project" value="TreeGrafter"/>
</dbReference>
<feature type="compositionally biased region" description="Acidic residues" evidence="2">
    <location>
        <begin position="481"/>
        <end position="496"/>
    </location>
</feature>
<dbReference type="InterPro" id="IPR013083">
    <property type="entry name" value="Znf_RING/FYVE/PHD"/>
</dbReference>
<dbReference type="GO" id="GO:0061630">
    <property type="term" value="F:ubiquitin protein ligase activity"/>
    <property type="evidence" value="ECO:0007669"/>
    <property type="project" value="TreeGrafter"/>
</dbReference>
<dbReference type="Pfam" id="PF13920">
    <property type="entry name" value="zf-C3HC4_3"/>
    <property type="match status" value="1"/>
</dbReference>
<keyword evidence="3" id="KW-0472">Membrane</keyword>
<dbReference type="InterPro" id="IPR001841">
    <property type="entry name" value="Znf_RING"/>
</dbReference>
<evidence type="ECO:0000256" key="2">
    <source>
        <dbReference type="SAM" id="MobiDB-lite"/>
    </source>
</evidence>
<feature type="region of interest" description="Disordered" evidence="2">
    <location>
        <begin position="509"/>
        <end position="536"/>
    </location>
</feature>
<accession>A0A2H3JNP9</accession>
<evidence type="ECO:0000313" key="6">
    <source>
        <dbReference type="Proteomes" id="UP000218811"/>
    </source>
</evidence>
<reference evidence="5 6" key="1">
    <citation type="journal article" date="2012" name="Science">
        <title>The Paleozoic origin of enzymatic lignin decomposition reconstructed from 31 fungal genomes.</title>
        <authorList>
            <person name="Floudas D."/>
            <person name="Binder M."/>
            <person name="Riley R."/>
            <person name="Barry K."/>
            <person name="Blanchette R.A."/>
            <person name="Henrissat B."/>
            <person name="Martinez A.T."/>
            <person name="Otillar R."/>
            <person name="Spatafora J.W."/>
            <person name="Yadav J.S."/>
            <person name="Aerts A."/>
            <person name="Benoit I."/>
            <person name="Boyd A."/>
            <person name="Carlson A."/>
            <person name="Copeland A."/>
            <person name="Coutinho P.M."/>
            <person name="de Vries R.P."/>
            <person name="Ferreira P."/>
            <person name="Findley K."/>
            <person name="Foster B."/>
            <person name="Gaskell J."/>
            <person name="Glotzer D."/>
            <person name="Gorecki P."/>
            <person name="Heitman J."/>
            <person name="Hesse C."/>
            <person name="Hori C."/>
            <person name="Igarashi K."/>
            <person name="Jurgens J.A."/>
            <person name="Kallen N."/>
            <person name="Kersten P."/>
            <person name="Kohler A."/>
            <person name="Kuees U."/>
            <person name="Kumar T.K.A."/>
            <person name="Kuo A."/>
            <person name="LaButti K."/>
            <person name="Larrondo L.F."/>
            <person name="Lindquist E."/>
            <person name="Ling A."/>
            <person name="Lombard V."/>
            <person name="Lucas S."/>
            <person name="Lundell T."/>
            <person name="Martin R."/>
            <person name="McLaughlin D.J."/>
            <person name="Morgenstern I."/>
            <person name="Morin E."/>
            <person name="Murat C."/>
            <person name="Nagy L.G."/>
            <person name="Nolan M."/>
            <person name="Ohm R.A."/>
            <person name="Patyshakuliyeva A."/>
            <person name="Rokas A."/>
            <person name="Ruiz-Duenas F.J."/>
            <person name="Sabat G."/>
            <person name="Salamov A."/>
            <person name="Samejima M."/>
            <person name="Schmutz J."/>
            <person name="Slot J.C."/>
            <person name="St John F."/>
            <person name="Stenlid J."/>
            <person name="Sun H."/>
            <person name="Sun S."/>
            <person name="Syed K."/>
            <person name="Tsang A."/>
            <person name="Wiebenga A."/>
            <person name="Young D."/>
            <person name="Pisabarro A."/>
            <person name="Eastwood D.C."/>
            <person name="Martin F."/>
            <person name="Cullen D."/>
            <person name="Grigoriev I.V."/>
            <person name="Hibbett D.S."/>
        </authorList>
    </citation>
    <scope>NUCLEOTIDE SEQUENCE [LARGE SCALE GENOMIC DNA]</scope>
    <source>
        <strain evidence="5 6">MD-104</strain>
    </source>
</reference>
<dbReference type="EMBL" id="KB467942">
    <property type="protein sequence ID" value="PCH37637.1"/>
    <property type="molecule type" value="Genomic_DNA"/>
</dbReference>
<feature type="transmembrane region" description="Helical" evidence="3">
    <location>
        <begin position="281"/>
        <end position="302"/>
    </location>
</feature>
<feature type="transmembrane region" description="Helical" evidence="3">
    <location>
        <begin position="91"/>
        <end position="111"/>
    </location>
</feature>
<feature type="transmembrane region" description="Helical" evidence="3">
    <location>
        <begin position="348"/>
        <end position="366"/>
    </location>
</feature>
<feature type="domain" description="RING-type" evidence="4">
    <location>
        <begin position="616"/>
        <end position="659"/>
    </location>
</feature>
<evidence type="ECO:0000313" key="5">
    <source>
        <dbReference type="EMBL" id="PCH37637.1"/>
    </source>
</evidence>
<feature type="transmembrane region" description="Helical" evidence="3">
    <location>
        <begin position="309"/>
        <end position="328"/>
    </location>
</feature>
<dbReference type="Gene3D" id="3.30.40.10">
    <property type="entry name" value="Zinc/RING finger domain, C3HC4 (zinc finger)"/>
    <property type="match status" value="1"/>
</dbReference>
<proteinExistence type="predicted"/>
<organism evidence="5 6">
    <name type="scientific">Wolfiporia cocos (strain MD-104)</name>
    <name type="common">Brown rot fungus</name>
    <dbReference type="NCBI Taxonomy" id="742152"/>
    <lineage>
        <taxon>Eukaryota</taxon>
        <taxon>Fungi</taxon>
        <taxon>Dikarya</taxon>
        <taxon>Basidiomycota</taxon>
        <taxon>Agaricomycotina</taxon>
        <taxon>Agaricomycetes</taxon>
        <taxon>Polyporales</taxon>
        <taxon>Phaeolaceae</taxon>
        <taxon>Wolfiporia</taxon>
    </lineage>
</organism>
<keyword evidence="3" id="KW-1133">Transmembrane helix</keyword>
<keyword evidence="1" id="KW-0479">Metal-binding</keyword>
<keyword evidence="1" id="KW-0862">Zinc</keyword>
<dbReference type="PANTHER" id="PTHR22696:SF1">
    <property type="entry name" value="E3 UBIQUITIN-PROTEIN LIGASE RNF26"/>
    <property type="match status" value="1"/>
</dbReference>
<evidence type="ECO:0000256" key="3">
    <source>
        <dbReference type="SAM" id="Phobius"/>
    </source>
</evidence>
<sequence>MDLNSTDALAQAAEPPLPLSNASLRMLASRLLSLPSRVVARIRSIDDLLDGPAAAPPPMPSQSAPVSAGYAHMRGDAGSPMDLAMSPLPGPLAFVTSWYFFGLLFMALLLNRIHNIVVPPRVPPAVRMQMHLHAATNRQRGRLASIRTLLPLLLPVDISSPRMRVLFRAPSLYLLGKALAMWLVLLLQTSDLFPGWKWGWLQELGEWVAGKSTEEICWFTFTSTCIALAVGAIMNGLEGVQLNHNAPFNLFAFSFQLHIYASSTTHTSKFPGAPSRPSNHVIVTILVPLLQVTLLHALELLPPRRRNRLYPTAFCSLLTLAHFHALVWTRPHAYPLTNFFPCVTESTLLAVILLSLGLGALTQLLTEGRVRRWLPAGGGGGDGRDAWAVWGEWDREDWGVVLARMGTAEVRAQAQRADLWADTLVDWARLGELGRFARAAWAAGRRAGAGLWGVVRGVWKGRWMEGRAAQPAETDVTLGMDEGEESGGEEEQGEEEAYGRFLRGEALSDDEDEEFGAVDASPSDEDEDGTDEDGGEDAAALYADFTRDAPPVSAPVLLAHITHTSDAPLTRRRYRRLAQRADEGADEEESWAALVAERRVAKMDAGGEEDAGRRNCVICATEPRDVICWPCRCLALCNDCRETLASRSHPSMHTCPCCRRTIDGYSRIYIP</sequence>
<feature type="transmembrane region" description="Helical" evidence="3">
    <location>
        <begin position="172"/>
        <end position="196"/>
    </location>
</feature>
<gene>
    <name evidence="5" type="ORF">WOLCODRAFT_95538</name>
</gene>
<dbReference type="GO" id="GO:0008270">
    <property type="term" value="F:zinc ion binding"/>
    <property type="evidence" value="ECO:0007669"/>
    <property type="project" value="UniProtKB-KW"/>
</dbReference>
<evidence type="ECO:0000259" key="4">
    <source>
        <dbReference type="PROSITE" id="PS50089"/>
    </source>
</evidence>
<keyword evidence="3" id="KW-0812">Transmembrane</keyword>
<protein>
    <recommendedName>
        <fullName evidence="4">RING-type domain-containing protein</fullName>
    </recommendedName>
</protein>
<evidence type="ECO:0000256" key="1">
    <source>
        <dbReference type="PROSITE-ProRule" id="PRU00175"/>
    </source>
</evidence>
<dbReference type="Proteomes" id="UP000218811">
    <property type="component" value="Unassembled WGS sequence"/>
</dbReference>
<dbReference type="OrthoDB" id="66726at2759"/>
<dbReference type="PANTHER" id="PTHR22696">
    <property type="entry name" value="E3 UBIQUITIN-PROTEIN LIGASE RNF26"/>
    <property type="match status" value="1"/>
</dbReference>
<dbReference type="STRING" id="742152.A0A2H3JNP9"/>
<feature type="region of interest" description="Disordered" evidence="2">
    <location>
        <begin position="466"/>
        <end position="497"/>
    </location>
</feature>
<keyword evidence="6" id="KW-1185">Reference proteome</keyword>
<keyword evidence="1" id="KW-0863">Zinc-finger</keyword>